<dbReference type="EC" id="1.-.-.-" evidence="5"/>
<dbReference type="InterPro" id="IPR020946">
    <property type="entry name" value="Flavin_mOase-like"/>
</dbReference>
<dbReference type="PANTHER" id="PTHR23023">
    <property type="entry name" value="DIMETHYLANILINE MONOOXYGENASE"/>
    <property type="match status" value="1"/>
</dbReference>
<accession>A0ABM1EHF5</accession>
<organism evidence="6 7">
    <name type="scientific">Priapulus caudatus</name>
    <name type="common">Priapulid worm</name>
    <dbReference type="NCBI Taxonomy" id="37621"/>
    <lineage>
        <taxon>Eukaryota</taxon>
        <taxon>Metazoa</taxon>
        <taxon>Ecdysozoa</taxon>
        <taxon>Scalidophora</taxon>
        <taxon>Priapulida</taxon>
        <taxon>Priapulimorpha</taxon>
        <taxon>Priapulimorphida</taxon>
        <taxon>Priapulidae</taxon>
        <taxon>Priapulus</taxon>
    </lineage>
</organism>
<keyword evidence="2 5" id="KW-0285">Flavoprotein</keyword>
<gene>
    <name evidence="7" type="primary">LOC106812300</name>
</gene>
<dbReference type="SUPFAM" id="SSF51905">
    <property type="entry name" value="FAD/NAD(P)-binding domain"/>
    <property type="match status" value="1"/>
</dbReference>
<comment type="similarity">
    <text evidence="1 5">Belongs to the FMO family.</text>
</comment>
<keyword evidence="3 5" id="KW-0274">FAD</keyword>
<sequence>MAPLRVAVIGAGPSGLIAARMLASRPQDFEFEVYERGYNIGGMWLYTDKTGVGENGYPVHSSIYKNLISNLPTQAMEFPDFPYPSDLKGKFLPWKKVQDYIFSYADHFNLRKHVQLNTDVASVKRITPKPVSSGDAHQSPNRPQWLVRTTALQGGGSKEKVFDAVLVCNGQCGAPHYPDVPGLKSFSRVLMHSHEYRHPELYKGGGGSDRVYAPYPS</sequence>
<name>A0ABM1EHF5_PRICU</name>
<keyword evidence="5" id="KW-0503">Monooxygenase</keyword>
<evidence type="ECO:0000256" key="1">
    <source>
        <dbReference type="ARBA" id="ARBA00009183"/>
    </source>
</evidence>
<evidence type="ECO:0000256" key="3">
    <source>
        <dbReference type="ARBA" id="ARBA00022827"/>
    </source>
</evidence>
<reference evidence="7" key="1">
    <citation type="submission" date="2025-08" db="UniProtKB">
        <authorList>
            <consortium name="RefSeq"/>
        </authorList>
    </citation>
    <scope>IDENTIFICATION</scope>
</reference>
<dbReference type="PRINTS" id="PR00419">
    <property type="entry name" value="ADXRDTASE"/>
</dbReference>
<evidence type="ECO:0000256" key="2">
    <source>
        <dbReference type="ARBA" id="ARBA00022630"/>
    </source>
</evidence>
<dbReference type="Pfam" id="PF00743">
    <property type="entry name" value="FMO-like"/>
    <property type="match status" value="1"/>
</dbReference>
<dbReference type="GeneID" id="106812300"/>
<keyword evidence="4 5" id="KW-0560">Oxidoreductase</keyword>
<evidence type="ECO:0000256" key="4">
    <source>
        <dbReference type="ARBA" id="ARBA00023002"/>
    </source>
</evidence>
<keyword evidence="6" id="KW-1185">Reference proteome</keyword>
<proteinExistence type="inferred from homology"/>
<protein>
    <recommendedName>
        <fullName evidence="5">Flavin-containing monooxygenase</fullName>
        <ecNumber evidence="5">1.-.-.-</ecNumber>
    </recommendedName>
</protein>
<dbReference type="InterPro" id="IPR036188">
    <property type="entry name" value="FAD/NAD-bd_sf"/>
</dbReference>
<dbReference type="RefSeq" id="XP_014671626.1">
    <property type="nucleotide sequence ID" value="XM_014816140.1"/>
</dbReference>
<dbReference type="InterPro" id="IPR050346">
    <property type="entry name" value="FMO-like"/>
</dbReference>
<evidence type="ECO:0000256" key="5">
    <source>
        <dbReference type="RuleBase" id="RU361177"/>
    </source>
</evidence>
<evidence type="ECO:0000313" key="7">
    <source>
        <dbReference type="RefSeq" id="XP_014671626.1"/>
    </source>
</evidence>
<evidence type="ECO:0000313" key="6">
    <source>
        <dbReference type="Proteomes" id="UP000695022"/>
    </source>
</evidence>
<dbReference type="Proteomes" id="UP000695022">
    <property type="component" value="Unplaced"/>
</dbReference>
<comment type="cofactor">
    <cofactor evidence="5">
        <name>FAD</name>
        <dbReference type="ChEBI" id="CHEBI:57692"/>
    </cofactor>
</comment>
<dbReference type="Gene3D" id="3.50.50.60">
    <property type="entry name" value="FAD/NAD(P)-binding domain"/>
    <property type="match status" value="1"/>
</dbReference>